<organism evidence="1 2">
    <name type="scientific">Callorhinchus milii</name>
    <name type="common">Ghost shark</name>
    <dbReference type="NCBI Taxonomy" id="7868"/>
    <lineage>
        <taxon>Eukaryota</taxon>
        <taxon>Metazoa</taxon>
        <taxon>Chordata</taxon>
        <taxon>Craniata</taxon>
        <taxon>Vertebrata</taxon>
        <taxon>Chondrichthyes</taxon>
        <taxon>Holocephali</taxon>
        <taxon>Chimaeriformes</taxon>
        <taxon>Callorhinchidae</taxon>
        <taxon>Callorhinchus</taxon>
    </lineage>
</organism>
<proteinExistence type="predicted"/>
<accession>A0A4W3I0N5</accession>
<dbReference type="GO" id="GO:0036297">
    <property type="term" value="P:interstrand cross-link repair"/>
    <property type="evidence" value="ECO:0007669"/>
    <property type="project" value="InterPro"/>
</dbReference>
<reference evidence="2" key="2">
    <citation type="journal article" date="2007" name="PLoS Biol.">
        <title>Survey sequencing and comparative analysis of the elephant shark (Callorhinchus milii) genome.</title>
        <authorList>
            <person name="Venkatesh B."/>
            <person name="Kirkness E.F."/>
            <person name="Loh Y.H."/>
            <person name="Halpern A.L."/>
            <person name="Lee A.P."/>
            <person name="Johnson J."/>
            <person name="Dandona N."/>
            <person name="Viswanathan L.D."/>
            <person name="Tay A."/>
            <person name="Venter J.C."/>
            <person name="Strausberg R.L."/>
            <person name="Brenner S."/>
        </authorList>
    </citation>
    <scope>NUCLEOTIDE SEQUENCE [LARGE SCALE GENOMIC DNA]</scope>
</reference>
<dbReference type="InterPro" id="IPR033333">
    <property type="entry name" value="FANCB"/>
</dbReference>
<dbReference type="PANTHER" id="PTHR28450:SF1">
    <property type="entry name" value="FANCONI ANEMIA GROUP B PROTEIN"/>
    <property type="match status" value="1"/>
</dbReference>
<reference evidence="1" key="4">
    <citation type="submission" date="2025-08" db="UniProtKB">
        <authorList>
            <consortium name="Ensembl"/>
        </authorList>
    </citation>
    <scope>IDENTIFICATION</scope>
</reference>
<dbReference type="GO" id="GO:1905168">
    <property type="term" value="P:positive regulation of double-strand break repair via homologous recombination"/>
    <property type="evidence" value="ECO:0007669"/>
    <property type="project" value="TreeGrafter"/>
</dbReference>
<name>A0A4W3I0N5_CALMI</name>
<dbReference type="GeneTree" id="ENSGT00390000009885"/>
<dbReference type="OMA" id="LAFHRVC"/>
<sequence length="762" mass="86017">MESIIKSENVVTLSGKMISFALAKERATGGKSNTVLHFRRMTFDSHNGKIVQTFAGQSSARGKSYFSEIIVCCCTTDSRTGETVPCILLKMHRKGSATFGYVLLILHNSNELEYHLDFELENELKETVRLLPGPSVFWSSDDSVYYVSFETAAIVTITVSFTSVKWIGEVDSDIILLGSRKISRPITMEEKYSTSDELVWGSEFVGYSLKKKESLRGDQFIPHAYSSVVTNMFLCSIEEIDNQWKSTVVASTRKGQLILFENGVPKDVCQLPFEEANEIKMGTTGGENCLFLVSSRAGSICAVSKESWQVVASWQAAWSVHLDDFLGTGSDQILLLSMTSSSPDACLKDFILTDLCEFNYTTDSGHPEDRPQILNQATHEQYHHTIQALEARLQSGLAALHELQDLLADKERVLLQCSKALINLVEGNPCILPEAEEEGLVSLWDEEETDLQPLEEETNSTTQVLNHPMQRVWQRVVDDSWVVGVQLSESVGVTFDFVSLFLVMDQDLLNTPPVIESHSNVLKLSKSVVPTQSPTQYPAEPPLKKLKLDLQGMKHVNSIHKDLCPSIHKDHLRIVTAVTKLSPLLMYNNVQCSVLLYGIKGPSQETELTKREIILPCGSVSLNLEGIWNEKYIVQLLQNPQVHSDKAEEDFFTIMTTFQRASFSIFSPEYTLAHVKEWLLGPMQCEPLKIYPEYLLCPRWGALYVLFLNWNLQNQFKGTLTVLYRFSLLLLEYVAYKQRQKILSWYSTFCNTNDLMFPSHLL</sequence>
<dbReference type="InParanoid" id="A0A4W3I0N5"/>
<dbReference type="GO" id="GO:1990414">
    <property type="term" value="P:replication-born double-strand break repair via sister chromatid exchange"/>
    <property type="evidence" value="ECO:0007669"/>
    <property type="project" value="TreeGrafter"/>
</dbReference>
<keyword evidence="2" id="KW-1185">Reference proteome</keyword>
<protein>
    <recommendedName>
        <fullName evidence="3">Fanconi anemia group B protein</fullName>
    </recommendedName>
</protein>
<reference evidence="2" key="3">
    <citation type="journal article" date="2014" name="Nature">
        <title>Elephant shark genome provides unique insights into gnathostome evolution.</title>
        <authorList>
            <consortium name="International Elephant Shark Genome Sequencing Consortium"/>
            <person name="Venkatesh B."/>
            <person name="Lee A.P."/>
            <person name="Ravi V."/>
            <person name="Maurya A.K."/>
            <person name="Lian M.M."/>
            <person name="Swann J.B."/>
            <person name="Ohta Y."/>
            <person name="Flajnik M.F."/>
            <person name="Sutoh Y."/>
            <person name="Kasahara M."/>
            <person name="Hoon S."/>
            <person name="Gangu V."/>
            <person name="Roy S.W."/>
            <person name="Irimia M."/>
            <person name="Korzh V."/>
            <person name="Kondrychyn I."/>
            <person name="Lim Z.W."/>
            <person name="Tay B.H."/>
            <person name="Tohari S."/>
            <person name="Kong K.W."/>
            <person name="Ho S."/>
            <person name="Lorente-Galdos B."/>
            <person name="Quilez J."/>
            <person name="Marques-Bonet T."/>
            <person name="Raney B.J."/>
            <person name="Ingham P.W."/>
            <person name="Tay A."/>
            <person name="Hillier L.W."/>
            <person name="Minx P."/>
            <person name="Boehm T."/>
            <person name="Wilson R.K."/>
            <person name="Brenner S."/>
            <person name="Warren W.C."/>
        </authorList>
    </citation>
    <scope>NUCLEOTIDE SEQUENCE [LARGE SCALE GENOMIC DNA]</scope>
</reference>
<dbReference type="STRING" id="7868.ENSCMIP00000022237"/>
<evidence type="ECO:0008006" key="3">
    <source>
        <dbReference type="Google" id="ProtNLM"/>
    </source>
</evidence>
<reference evidence="2" key="1">
    <citation type="journal article" date="2006" name="Science">
        <title>Ancient noncoding elements conserved in the human genome.</title>
        <authorList>
            <person name="Venkatesh B."/>
            <person name="Kirkness E.F."/>
            <person name="Loh Y.H."/>
            <person name="Halpern A.L."/>
            <person name="Lee A.P."/>
            <person name="Johnson J."/>
            <person name="Dandona N."/>
            <person name="Viswanathan L.D."/>
            <person name="Tay A."/>
            <person name="Venter J.C."/>
            <person name="Strausberg R.L."/>
            <person name="Brenner S."/>
        </authorList>
    </citation>
    <scope>NUCLEOTIDE SEQUENCE [LARGE SCALE GENOMIC DNA]</scope>
</reference>
<dbReference type="AlphaFoldDB" id="A0A4W3I0N5"/>
<dbReference type="GO" id="GO:0043240">
    <property type="term" value="C:Fanconi anaemia nuclear complex"/>
    <property type="evidence" value="ECO:0007669"/>
    <property type="project" value="InterPro"/>
</dbReference>
<evidence type="ECO:0000313" key="1">
    <source>
        <dbReference type="Ensembl" id="ENSCMIP00000022237.1"/>
    </source>
</evidence>
<dbReference type="GO" id="GO:2000042">
    <property type="term" value="P:negative regulation of double-strand break repair via homologous recombination"/>
    <property type="evidence" value="ECO:0007669"/>
    <property type="project" value="TreeGrafter"/>
</dbReference>
<reference evidence="1" key="5">
    <citation type="submission" date="2025-09" db="UniProtKB">
        <authorList>
            <consortium name="Ensembl"/>
        </authorList>
    </citation>
    <scope>IDENTIFICATION</scope>
</reference>
<evidence type="ECO:0000313" key="2">
    <source>
        <dbReference type="Proteomes" id="UP000314986"/>
    </source>
</evidence>
<dbReference type="Ensembl" id="ENSCMIT00000022624.1">
    <property type="protein sequence ID" value="ENSCMIP00000022237.1"/>
    <property type="gene ID" value="ENSCMIG00000010062.1"/>
</dbReference>
<dbReference type="PANTHER" id="PTHR28450">
    <property type="entry name" value="FANCONI ANEMIA GROUP B PROTEIN"/>
    <property type="match status" value="1"/>
</dbReference>
<dbReference type="Proteomes" id="UP000314986">
    <property type="component" value="Unassembled WGS sequence"/>
</dbReference>